<name>A0A1L9TS25_9EURO</name>
<dbReference type="Pfam" id="PF14269">
    <property type="entry name" value="Arylsulfotran_2"/>
    <property type="match status" value="1"/>
</dbReference>
<dbReference type="EMBL" id="KV878583">
    <property type="protein sequence ID" value="OJJ62093.1"/>
    <property type="molecule type" value="Genomic_DNA"/>
</dbReference>
<evidence type="ECO:0008006" key="4">
    <source>
        <dbReference type="Google" id="ProtNLM"/>
    </source>
</evidence>
<reference evidence="3" key="1">
    <citation type="journal article" date="2017" name="Genome Biol.">
        <title>Comparative genomics reveals high biological diversity and specific adaptations in the industrially and medically important fungal genus Aspergillus.</title>
        <authorList>
            <person name="de Vries R.P."/>
            <person name="Riley R."/>
            <person name="Wiebenga A."/>
            <person name="Aguilar-Osorio G."/>
            <person name="Amillis S."/>
            <person name="Uchima C.A."/>
            <person name="Anderluh G."/>
            <person name="Asadollahi M."/>
            <person name="Askin M."/>
            <person name="Barry K."/>
            <person name="Battaglia E."/>
            <person name="Bayram O."/>
            <person name="Benocci T."/>
            <person name="Braus-Stromeyer S.A."/>
            <person name="Caldana C."/>
            <person name="Canovas D."/>
            <person name="Cerqueira G.C."/>
            <person name="Chen F."/>
            <person name="Chen W."/>
            <person name="Choi C."/>
            <person name="Clum A."/>
            <person name="Dos Santos R.A."/>
            <person name="Damasio A.R."/>
            <person name="Diallinas G."/>
            <person name="Emri T."/>
            <person name="Fekete E."/>
            <person name="Flipphi M."/>
            <person name="Freyberg S."/>
            <person name="Gallo A."/>
            <person name="Gournas C."/>
            <person name="Habgood R."/>
            <person name="Hainaut M."/>
            <person name="Harispe M.L."/>
            <person name="Henrissat B."/>
            <person name="Hilden K.S."/>
            <person name="Hope R."/>
            <person name="Hossain A."/>
            <person name="Karabika E."/>
            <person name="Karaffa L."/>
            <person name="Karanyi Z."/>
            <person name="Krasevec N."/>
            <person name="Kuo A."/>
            <person name="Kusch H."/>
            <person name="LaButti K."/>
            <person name="Lagendijk E.L."/>
            <person name="Lapidus A."/>
            <person name="Levasseur A."/>
            <person name="Lindquist E."/>
            <person name="Lipzen A."/>
            <person name="Logrieco A.F."/>
            <person name="MacCabe A."/>
            <person name="Maekelae M.R."/>
            <person name="Malavazi I."/>
            <person name="Melin P."/>
            <person name="Meyer V."/>
            <person name="Mielnichuk N."/>
            <person name="Miskei M."/>
            <person name="Molnar A.P."/>
            <person name="Mule G."/>
            <person name="Ngan C.Y."/>
            <person name="Orejas M."/>
            <person name="Orosz E."/>
            <person name="Ouedraogo J.P."/>
            <person name="Overkamp K.M."/>
            <person name="Park H.-S."/>
            <person name="Perrone G."/>
            <person name="Piumi F."/>
            <person name="Punt P.J."/>
            <person name="Ram A.F."/>
            <person name="Ramon A."/>
            <person name="Rauscher S."/>
            <person name="Record E."/>
            <person name="Riano-Pachon D.M."/>
            <person name="Robert V."/>
            <person name="Roehrig J."/>
            <person name="Ruller R."/>
            <person name="Salamov A."/>
            <person name="Salih N.S."/>
            <person name="Samson R.A."/>
            <person name="Sandor E."/>
            <person name="Sanguinetti M."/>
            <person name="Schuetze T."/>
            <person name="Sepcic K."/>
            <person name="Shelest E."/>
            <person name="Sherlock G."/>
            <person name="Sophianopoulou V."/>
            <person name="Squina F.M."/>
            <person name="Sun H."/>
            <person name="Susca A."/>
            <person name="Todd R.B."/>
            <person name="Tsang A."/>
            <person name="Unkles S.E."/>
            <person name="van de Wiele N."/>
            <person name="van Rossen-Uffink D."/>
            <person name="Oliveira J.V."/>
            <person name="Vesth T.C."/>
            <person name="Visser J."/>
            <person name="Yu J.-H."/>
            <person name="Zhou M."/>
            <person name="Andersen M.R."/>
            <person name="Archer D.B."/>
            <person name="Baker S.E."/>
            <person name="Benoit I."/>
            <person name="Brakhage A.A."/>
            <person name="Braus G.H."/>
            <person name="Fischer R."/>
            <person name="Frisvad J.C."/>
            <person name="Goldman G.H."/>
            <person name="Houbraken J."/>
            <person name="Oakley B."/>
            <person name="Pocsi I."/>
            <person name="Scazzocchio C."/>
            <person name="Seiboth B."/>
            <person name="vanKuyk P.A."/>
            <person name="Wortman J."/>
            <person name="Dyer P.S."/>
            <person name="Grigoriev I.V."/>
        </authorList>
    </citation>
    <scope>NUCLEOTIDE SEQUENCE [LARGE SCALE GENOMIC DNA]</scope>
    <source>
        <strain evidence="3">CBS 593.65</strain>
    </source>
</reference>
<evidence type="ECO:0000313" key="3">
    <source>
        <dbReference type="Proteomes" id="UP000184356"/>
    </source>
</evidence>
<proteinExistence type="predicted"/>
<feature type="signal peptide" evidence="1">
    <location>
        <begin position="1"/>
        <end position="16"/>
    </location>
</feature>
<evidence type="ECO:0000256" key="1">
    <source>
        <dbReference type="SAM" id="SignalP"/>
    </source>
</evidence>
<keyword evidence="1" id="KW-0732">Signal</keyword>
<dbReference type="OrthoDB" id="5377172at2759"/>
<organism evidence="2 3">
    <name type="scientific">Aspergillus sydowii CBS 593.65</name>
    <dbReference type="NCBI Taxonomy" id="1036612"/>
    <lineage>
        <taxon>Eukaryota</taxon>
        <taxon>Fungi</taxon>
        <taxon>Dikarya</taxon>
        <taxon>Ascomycota</taxon>
        <taxon>Pezizomycotina</taxon>
        <taxon>Eurotiomycetes</taxon>
        <taxon>Eurotiomycetidae</taxon>
        <taxon>Eurotiales</taxon>
        <taxon>Aspergillaceae</taxon>
        <taxon>Aspergillus</taxon>
        <taxon>Aspergillus subgen. Nidulantes</taxon>
    </lineage>
</organism>
<dbReference type="PANTHER" id="PTHR35340">
    <property type="entry name" value="PQQ ENZYME REPEAT PROTEIN-RELATED"/>
    <property type="match status" value="1"/>
</dbReference>
<dbReference type="GeneID" id="63760507"/>
<dbReference type="InterPro" id="IPR053143">
    <property type="entry name" value="Arylsulfate_ST"/>
</dbReference>
<feature type="chain" id="PRO_5012769990" description="ASST-domain-containing protein" evidence="1">
    <location>
        <begin position="17"/>
        <end position="523"/>
    </location>
</feature>
<protein>
    <recommendedName>
        <fullName evidence="4">ASST-domain-containing protein</fullName>
    </recommendedName>
</protein>
<dbReference type="InterPro" id="IPR039535">
    <property type="entry name" value="ASST-like"/>
</dbReference>
<dbReference type="PANTHER" id="PTHR35340:SF6">
    <property type="entry name" value="ASST-DOMAIN-CONTAINING PROTEIN"/>
    <property type="match status" value="1"/>
</dbReference>
<dbReference type="STRING" id="1036612.A0A1L9TS25"/>
<dbReference type="RefSeq" id="XP_040705899.1">
    <property type="nucleotide sequence ID" value="XM_040844434.1"/>
</dbReference>
<evidence type="ECO:0000313" key="2">
    <source>
        <dbReference type="EMBL" id="OJJ62093.1"/>
    </source>
</evidence>
<accession>A0A1L9TS25</accession>
<dbReference type="Proteomes" id="UP000184356">
    <property type="component" value="Unassembled WGS sequence"/>
</dbReference>
<dbReference type="VEuPathDB" id="FungiDB:ASPSYDRAFT_27747"/>
<dbReference type="AlphaFoldDB" id="A0A1L9TS25"/>
<sequence length="523" mass="57283">MKLSALVALLPATIHAATSSTPAAAPWPTHSFHTIPKTAPLLNVTKVGQTEPGLLFISPSTKELGSPTIYSDNGDLVWLGPEGSKTFAYQPQYLHGEPVITFWQGHTGKGFGYGHVSVLNASYHEIHRVTLPSTPSNRFVLPTNESYPSNVDIHESAITENGTMLVMAVNITQTDLSSVGGPKNGWVQDGIIYEIDIMTNEILFRWSAVEHKKELPLDLVEYPIQDTGRSRSNAYEYPHLNSIAKYGDNYLVSSRYMCSIFLLDKEGNVIWLFHGQKGGTFNAPTNPDAKFCYQHDARIHKHLNAGQKNESLLLSLHNNANSDSTVHKKITTDLRFVLYPGNKTATLVSRTFDREQPISAISQGNYQSLARNGSGHYLAGHGSVPKFEEYDASGKLVMRGWFSNWNTTTGTYTQTSYRAYRAQWTGKPRSVPDVVACKPARGEGNKVQVYVSWNGATDVTGWKILGGSKGEKVLDLVEKKGFETGVAVDVGFENVDAIVVEALGGVGDGVRSKPARVRPCPSA</sequence>
<keyword evidence="3" id="KW-1185">Reference proteome</keyword>
<gene>
    <name evidence="2" type="ORF">ASPSYDRAFT_27747</name>
</gene>